<proteinExistence type="predicted"/>
<feature type="chain" id="PRO_5045971435" description="DUF4920 domain-containing protein" evidence="1">
    <location>
        <begin position="27"/>
        <end position="173"/>
    </location>
</feature>
<feature type="signal peptide" evidence="1">
    <location>
        <begin position="1"/>
        <end position="26"/>
    </location>
</feature>
<evidence type="ECO:0000313" key="2">
    <source>
        <dbReference type="EMBL" id="NJC25402.1"/>
    </source>
</evidence>
<gene>
    <name evidence="2" type="ORF">GGR27_000883</name>
</gene>
<evidence type="ECO:0000313" key="3">
    <source>
        <dbReference type="Proteomes" id="UP000770785"/>
    </source>
</evidence>
<dbReference type="Proteomes" id="UP000770785">
    <property type="component" value="Unassembled WGS sequence"/>
</dbReference>
<name>A0ABX0X8C4_9BACT</name>
<protein>
    <recommendedName>
        <fullName evidence="4">DUF4920 domain-containing protein</fullName>
    </recommendedName>
</protein>
<keyword evidence="3" id="KW-1185">Reference proteome</keyword>
<keyword evidence="1" id="KW-0732">Signal</keyword>
<evidence type="ECO:0000256" key="1">
    <source>
        <dbReference type="SAM" id="SignalP"/>
    </source>
</evidence>
<evidence type="ECO:0008006" key="4">
    <source>
        <dbReference type="Google" id="ProtNLM"/>
    </source>
</evidence>
<dbReference type="RefSeq" id="WP_168036155.1">
    <property type="nucleotide sequence ID" value="NZ_JAATJH010000001.1"/>
</dbReference>
<reference evidence="2 3" key="1">
    <citation type="submission" date="2020-03" db="EMBL/GenBank/DDBJ databases">
        <title>Genomic Encyclopedia of Type Strains, Phase IV (KMG-IV): sequencing the most valuable type-strain genomes for metagenomic binning, comparative biology and taxonomic classification.</title>
        <authorList>
            <person name="Goeker M."/>
        </authorList>
    </citation>
    <scope>NUCLEOTIDE SEQUENCE [LARGE SCALE GENOMIC DNA]</scope>
    <source>
        <strain evidence="2 3">DSM 105096</strain>
    </source>
</reference>
<sequence>MKFLTHGFICAVLLICAFACTQPQSATEAERTAVVPVQLNVENAYGAEFEPLEVVAAPSFISRYTEKEIADTINTVLRGEVTEVCQAKGCWMTINSGQEDEIMVKFKDYGFFMPKDISGREVVMNGMAYYQITPVDELRHYAEDAGKDAAEIAAITEPVKELRFLADGVKLLK</sequence>
<accession>A0ABX0X8C4</accession>
<dbReference type="EMBL" id="JAATJH010000001">
    <property type="protein sequence ID" value="NJC25402.1"/>
    <property type="molecule type" value="Genomic_DNA"/>
</dbReference>
<comment type="caution">
    <text evidence="2">The sequence shown here is derived from an EMBL/GenBank/DDBJ whole genome shotgun (WGS) entry which is preliminary data.</text>
</comment>
<dbReference type="InterPro" id="IPR032577">
    <property type="entry name" value="DUF4920"/>
</dbReference>
<organism evidence="2 3">
    <name type="scientific">Neolewinella antarctica</name>
    <dbReference type="NCBI Taxonomy" id="442734"/>
    <lineage>
        <taxon>Bacteria</taxon>
        <taxon>Pseudomonadati</taxon>
        <taxon>Bacteroidota</taxon>
        <taxon>Saprospiria</taxon>
        <taxon>Saprospirales</taxon>
        <taxon>Lewinellaceae</taxon>
        <taxon>Neolewinella</taxon>
    </lineage>
</organism>
<dbReference type="Pfam" id="PF16267">
    <property type="entry name" value="DUF4920"/>
    <property type="match status" value="1"/>
</dbReference>